<evidence type="ECO:0000313" key="4">
    <source>
        <dbReference type="EMBL" id="QZD86426.1"/>
    </source>
</evidence>
<name>A0ABX8ZBQ8_9SPHN</name>
<dbReference type="SUPFAM" id="SSF110997">
    <property type="entry name" value="Sporulation related repeat"/>
    <property type="match status" value="1"/>
</dbReference>
<organism evidence="4 5">
    <name type="scientific">Qipengyuania psychrotolerans</name>
    <dbReference type="NCBI Taxonomy" id="2867238"/>
    <lineage>
        <taxon>Bacteria</taxon>
        <taxon>Pseudomonadati</taxon>
        <taxon>Pseudomonadota</taxon>
        <taxon>Alphaproteobacteria</taxon>
        <taxon>Sphingomonadales</taxon>
        <taxon>Erythrobacteraceae</taxon>
        <taxon>Qipengyuania</taxon>
    </lineage>
</organism>
<dbReference type="RefSeq" id="WP_221421971.1">
    <property type="nucleotide sequence ID" value="NZ_CP081297.1"/>
</dbReference>
<reference evidence="4 5" key="1">
    <citation type="submission" date="2021-08" db="EMBL/GenBank/DDBJ databases">
        <title>Comparative Genomics Analysis of the Genus Qipengyuania Reveals Extensive Genetic Diversity and Metabolic Versatility, Including the Description of Fifteen Novel Species.</title>
        <authorList>
            <person name="Liu Y."/>
        </authorList>
    </citation>
    <scope>NUCLEOTIDE SEQUENCE [LARGE SCALE GENOMIC DNA]</scope>
    <source>
        <strain evidence="4 5">1XM2-8</strain>
    </source>
</reference>
<feature type="region of interest" description="Disordered" evidence="1">
    <location>
        <begin position="1"/>
        <end position="22"/>
    </location>
</feature>
<evidence type="ECO:0000259" key="3">
    <source>
        <dbReference type="PROSITE" id="PS51724"/>
    </source>
</evidence>
<keyword evidence="2" id="KW-0472">Membrane</keyword>
<feature type="domain" description="SPOR" evidence="3">
    <location>
        <begin position="158"/>
        <end position="238"/>
    </location>
</feature>
<feature type="compositionally biased region" description="Acidic residues" evidence="1">
    <location>
        <begin position="13"/>
        <end position="22"/>
    </location>
</feature>
<dbReference type="InterPro" id="IPR036680">
    <property type="entry name" value="SPOR-like_sf"/>
</dbReference>
<dbReference type="InterPro" id="IPR007730">
    <property type="entry name" value="SPOR-like_dom"/>
</dbReference>
<keyword evidence="2" id="KW-1133">Transmembrane helix</keyword>
<feature type="compositionally biased region" description="Basic and acidic residues" evidence="1">
    <location>
        <begin position="116"/>
        <end position="127"/>
    </location>
</feature>
<protein>
    <submittedName>
        <fullName evidence="4">SPOR domain-containing protein</fullName>
    </submittedName>
</protein>
<feature type="region of interest" description="Disordered" evidence="1">
    <location>
        <begin position="79"/>
        <end position="158"/>
    </location>
</feature>
<dbReference type="EMBL" id="CP081297">
    <property type="protein sequence ID" value="QZD86426.1"/>
    <property type="molecule type" value="Genomic_DNA"/>
</dbReference>
<dbReference type="PROSITE" id="PS51724">
    <property type="entry name" value="SPOR"/>
    <property type="match status" value="1"/>
</dbReference>
<keyword evidence="2" id="KW-0812">Transmembrane</keyword>
<keyword evidence="5" id="KW-1185">Reference proteome</keyword>
<dbReference type="Pfam" id="PF05036">
    <property type="entry name" value="SPOR"/>
    <property type="match status" value="1"/>
</dbReference>
<proteinExistence type="predicted"/>
<evidence type="ECO:0000256" key="2">
    <source>
        <dbReference type="SAM" id="Phobius"/>
    </source>
</evidence>
<evidence type="ECO:0000256" key="1">
    <source>
        <dbReference type="SAM" id="MobiDB-lite"/>
    </source>
</evidence>
<gene>
    <name evidence="4" type="ORF">K3166_09235</name>
</gene>
<accession>A0ABX8ZBQ8</accession>
<dbReference type="Gene3D" id="3.30.70.1070">
    <property type="entry name" value="Sporulation related repeat"/>
    <property type="match status" value="1"/>
</dbReference>
<feature type="transmembrane region" description="Helical" evidence="2">
    <location>
        <begin position="47"/>
        <end position="69"/>
    </location>
</feature>
<feature type="compositionally biased region" description="Polar residues" evidence="1">
    <location>
        <begin position="1"/>
        <end position="11"/>
    </location>
</feature>
<evidence type="ECO:0000313" key="5">
    <source>
        <dbReference type="Proteomes" id="UP000824280"/>
    </source>
</evidence>
<sequence>MASGTYDQNGNWDEGEDLELLDSDERLPWLEADDDEEDEAGFATSRIVLLGILSLVLVGALVAGAWYFLGGSADEPPADGSLIAAPTEPYKTRPDDPGGKTYAGTGDTSFAVGEGQTREGKLADKPEQNAGATGPSIASTLNDDGSEAAEPAAPAPAPQALSGVAVQVGAFPTRADAQDAWAGLMRQTEALNGVSHRVVEAKVDIGTVYRLQAVTGDRASAIRLCNALKTDGLPCFVK</sequence>
<dbReference type="Proteomes" id="UP000824280">
    <property type="component" value="Chromosome"/>
</dbReference>